<evidence type="ECO:0000313" key="2">
    <source>
        <dbReference type="Proteomes" id="UP000268014"/>
    </source>
</evidence>
<dbReference type="EMBL" id="UZAF01016836">
    <property type="protein sequence ID" value="VDO34542.1"/>
    <property type="molecule type" value="Genomic_DNA"/>
</dbReference>
<gene>
    <name evidence="1" type="ORF">HPLM_LOCUS8328</name>
</gene>
<reference evidence="1 2" key="2">
    <citation type="submission" date="2018-11" db="EMBL/GenBank/DDBJ databases">
        <authorList>
            <consortium name="Pathogen Informatics"/>
        </authorList>
    </citation>
    <scope>NUCLEOTIDE SEQUENCE [LARGE SCALE GENOMIC DNA]</scope>
    <source>
        <strain evidence="1 2">MHpl1</strain>
    </source>
</reference>
<dbReference type="AlphaFoldDB" id="A0A158QMF7"/>
<name>A0A158QMF7_HAEPC</name>
<reference evidence="3" key="1">
    <citation type="submission" date="2016-04" db="UniProtKB">
        <authorList>
            <consortium name="WormBaseParasite"/>
        </authorList>
    </citation>
    <scope>IDENTIFICATION</scope>
</reference>
<evidence type="ECO:0000313" key="1">
    <source>
        <dbReference type="EMBL" id="VDO34542.1"/>
    </source>
</evidence>
<proteinExistence type="predicted"/>
<dbReference type="Proteomes" id="UP000268014">
    <property type="component" value="Unassembled WGS sequence"/>
</dbReference>
<dbReference type="OrthoDB" id="442503at2759"/>
<organism evidence="3">
    <name type="scientific">Haemonchus placei</name>
    <name type="common">Barber's pole worm</name>
    <dbReference type="NCBI Taxonomy" id="6290"/>
    <lineage>
        <taxon>Eukaryota</taxon>
        <taxon>Metazoa</taxon>
        <taxon>Ecdysozoa</taxon>
        <taxon>Nematoda</taxon>
        <taxon>Chromadorea</taxon>
        <taxon>Rhabditida</taxon>
        <taxon>Rhabditina</taxon>
        <taxon>Rhabditomorpha</taxon>
        <taxon>Strongyloidea</taxon>
        <taxon>Trichostrongylidae</taxon>
        <taxon>Haemonchus</taxon>
    </lineage>
</organism>
<evidence type="ECO:0000313" key="3">
    <source>
        <dbReference type="WBParaSite" id="HPLM_0000833601-mRNA-1"/>
    </source>
</evidence>
<protein>
    <submittedName>
        <fullName evidence="1 3">Uncharacterized protein</fullName>
    </submittedName>
</protein>
<accession>A0A158QMF7</accession>
<keyword evidence="2" id="KW-1185">Reference proteome</keyword>
<sequence>MDRTESWLRGFPSPLSSFPTFLLTLLNTVNNILALHLAKDAVGLLYKEICRDHGRVLWYRDTNDAKKIGITETSLICEPFKEELTPDAEKLAMLSKKLNELVQNFTLGIIPTVPTLSDEKPIPPDDESVITTVKDEILEDTTLSERTQQQHKPMFEEGNLPMVTSSRSSRFQKCPQIHHRSTRMYYGNNVLFPLAKQFTSQHSALWNSLYIHCRPVLLILSDEALKGLQLKVPSDVLQRYEKIGLYLPGICADYVPKAVDEFDSSSFEGIEIEGPIGLNMTALEAAGVNLTALAEKLRNDTEVDDILSRTNASIK</sequence>
<dbReference type="WBParaSite" id="HPLM_0000833601-mRNA-1">
    <property type="protein sequence ID" value="HPLM_0000833601-mRNA-1"/>
    <property type="gene ID" value="HPLM_0000833601"/>
</dbReference>